<dbReference type="CDD" id="cd06332">
    <property type="entry name" value="PBP1_aromatic_compounds-like"/>
    <property type="match status" value="1"/>
</dbReference>
<evidence type="ECO:0000256" key="2">
    <source>
        <dbReference type="ARBA" id="ARBA00022729"/>
    </source>
</evidence>
<dbReference type="AlphaFoldDB" id="A0AA41WGE7"/>
<evidence type="ECO:0000259" key="4">
    <source>
        <dbReference type="Pfam" id="PF13458"/>
    </source>
</evidence>
<keyword evidence="2 3" id="KW-0732">Signal</keyword>
<evidence type="ECO:0000256" key="1">
    <source>
        <dbReference type="ARBA" id="ARBA00010062"/>
    </source>
</evidence>
<organism evidence="5 6">
    <name type="scientific">Thermalbibacter longus</name>
    <dbReference type="NCBI Taxonomy" id="2951981"/>
    <lineage>
        <taxon>Bacteria</taxon>
        <taxon>Pseudomonadati</taxon>
        <taxon>Thermomicrobiota</taxon>
        <taxon>Thermomicrobia</taxon>
        <taxon>Thermomicrobiales</taxon>
        <taxon>Thermomicrobiaceae</taxon>
        <taxon>Thermalbibacter</taxon>
    </lineage>
</organism>
<accession>A0AA41WGE7</accession>
<gene>
    <name evidence="5" type="ORF">NET02_12245</name>
</gene>
<dbReference type="Proteomes" id="UP001165306">
    <property type="component" value="Unassembled WGS sequence"/>
</dbReference>
<name>A0AA41WGE7_9BACT</name>
<dbReference type="InterPro" id="IPR006311">
    <property type="entry name" value="TAT_signal"/>
</dbReference>
<dbReference type="Pfam" id="PF13458">
    <property type="entry name" value="Peripla_BP_6"/>
    <property type="match status" value="1"/>
</dbReference>
<dbReference type="InterPro" id="IPR051010">
    <property type="entry name" value="BCAA_transport"/>
</dbReference>
<comment type="caution">
    <text evidence="5">The sequence shown here is derived from an EMBL/GenBank/DDBJ whole genome shotgun (WGS) entry which is preliminary data.</text>
</comment>
<comment type="similarity">
    <text evidence="1">Belongs to the leucine-binding protein family.</text>
</comment>
<evidence type="ECO:0000313" key="6">
    <source>
        <dbReference type="Proteomes" id="UP001165306"/>
    </source>
</evidence>
<dbReference type="PANTHER" id="PTHR30483:SF6">
    <property type="entry name" value="PERIPLASMIC BINDING PROTEIN OF ABC TRANSPORTER FOR NATURAL AMINO ACIDS"/>
    <property type="match status" value="1"/>
</dbReference>
<dbReference type="Gene3D" id="3.40.50.2300">
    <property type="match status" value="2"/>
</dbReference>
<feature type="domain" description="Leucine-binding protein" evidence="4">
    <location>
        <begin position="84"/>
        <end position="428"/>
    </location>
</feature>
<feature type="signal peptide" evidence="3">
    <location>
        <begin position="1"/>
        <end position="34"/>
    </location>
</feature>
<protein>
    <submittedName>
        <fullName evidence="5">ABC transporter substrate-binding protein</fullName>
    </submittedName>
</protein>
<reference evidence="5" key="1">
    <citation type="submission" date="2022-06" db="EMBL/GenBank/DDBJ databases">
        <title>CFH 74404 Thermomicrobiaceae sp.</title>
        <authorList>
            <person name="Ming H."/>
            <person name="Li W.-J."/>
            <person name="Zhao Z."/>
        </authorList>
    </citation>
    <scope>NUCLEOTIDE SEQUENCE</scope>
    <source>
        <strain evidence="5">CFH 74404</strain>
    </source>
</reference>
<dbReference type="InterPro" id="IPR028081">
    <property type="entry name" value="Leu-bd"/>
</dbReference>
<evidence type="ECO:0000313" key="5">
    <source>
        <dbReference type="EMBL" id="MCM8749920.1"/>
    </source>
</evidence>
<dbReference type="PROSITE" id="PS51318">
    <property type="entry name" value="TAT"/>
    <property type="match status" value="1"/>
</dbReference>
<feature type="chain" id="PRO_5041436701" evidence="3">
    <location>
        <begin position="35"/>
        <end position="479"/>
    </location>
</feature>
<evidence type="ECO:0000256" key="3">
    <source>
        <dbReference type="SAM" id="SignalP"/>
    </source>
</evidence>
<dbReference type="InterPro" id="IPR028082">
    <property type="entry name" value="Peripla_BP_I"/>
</dbReference>
<proteinExistence type="inferred from homology"/>
<dbReference type="RefSeq" id="WP_284057706.1">
    <property type="nucleotide sequence ID" value="NZ_JAMSLR010000009.1"/>
</dbReference>
<sequence>MLDRYGSQRLSRRELLRRAGLLGLAMPVASGLLAACAREEATPTTAPSAASPTAAPAATPTAAAAQTPAAAASPTVTVGPAAGEIVIGVLATLEGAFALFGDEGVRGVEMAIAEFGGEIGGKKLRIVKESTDATPQVAREKARKLIEQDRVDLIVGPLSGDEGLAIRDYAKTVPDKTFVNGTSAAQDTTLRDPAPNFFRFSTDGVQWMAGLGTYCYEEKGYRRVATLGEDYSYPYSQVAGFLLEFCRLGGEVAAQFWVPIGTRDYSSVISSMPTDIDAIYVILGGSDAVNFLQAYADFGGQAALIGGSSTIDQNVLEARGNIRQRVIGIPGAGPVAADNPDKAWQDWVNAYKQQFPQGLTTPSLFCWGYYVNAKGLLLGLQEVDGDLSDGQKKLQEALAKVEFDGPTGHIALDKNRQAIANNYVTEVAEGPDGNLYNKLVKVVEGVNQTLGLPEEQYLALGSFTRDNPKCEDIHRVFGS</sequence>
<keyword evidence="6" id="KW-1185">Reference proteome</keyword>
<dbReference type="SUPFAM" id="SSF53822">
    <property type="entry name" value="Periplasmic binding protein-like I"/>
    <property type="match status" value="1"/>
</dbReference>
<dbReference type="EMBL" id="JAMSLR010000009">
    <property type="protein sequence ID" value="MCM8749920.1"/>
    <property type="molecule type" value="Genomic_DNA"/>
</dbReference>
<dbReference type="PANTHER" id="PTHR30483">
    <property type="entry name" value="LEUCINE-SPECIFIC-BINDING PROTEIN"/>
    <property type="match status" value="1"/>
</dbReference>